<feature type="non-terminal residue" evidence="2">
    <location>
        <position position="1"/>
    </location>
</feature>
<protein>
    <submittedName>
        <fullName evidence="2">Uncharacterized protein</fullName>
    </submittedName>
</protein>
<feature type="compositionally biased region" description="Polar residues" evidence="1">
    <location>
        <begin position="70"/>
        <end position="83"/>
    </location>
</feature>
<gene>
    <name evidence="2" type="ORF">KI387_003377</name>
</gene>
<proteinExistence type="predicted"/>
<evidence type="ECO:0000313" key="3">
    <source>
        <dbReference type="Proteomes" id="UP000824469"/>
    </source>
</evidence>
<evidence type="ECO:0000313" key="2">
    <source>
        <dbReference type="EMBL" id="KAH9331269.1"/>
    </source>
</evidence>
<name>A0AA38GXF1_TAXCH</name>
<reference evidence="2 3" key="1">
    <citation type="journal article" date="2021" name="Nat. Plants">
        <title>The Taxus genome provides insights into paclitaxel biosynthesis.</title>
        <authorList>
            <person name="Xiong X."/>
            <person name="Gou J."/>
            <person name="Liao Q."/>
            <person name="Li Y."/>
            <person name="Zhou Q."/>
            <person name="Bi G."/>
            <person name="Li C."/>
            <person name="Du R."/>
            <person name="Wang X."/>
            <person name="Sun T."/>
            <person name="Guo L."/>
            <person name="Liang H."/>
            <person name="Lu P."/>
            <person name="Wu Y."/>
            <person name="Zhang Z."/>
            <person name="Ro D.K."/>
            <person name="Shang Y."/>
            <person name="Huang S."/>
            <person name="Yan J."/>
        </authorList>
    </citation>
    <scope>NUCLEOTIDE SEQUENCE [LARGE SCALE GENOMIC DNA]</scope>
    <source>
        <strain evidence="2">Ta-2019</strain>
    </source>
</reference>
<accession>A0AA38GXF1</accession>
<dbReference type="AlphaFoldDB" id="A0AA38GXF1"/>
<feature type="region of interest" description="Disordered" evidence="1">
    <location>
        <begin position="70"/>
        <end position="89"/>
    </location>
</feature>
<keyword evidence="3" id="KW-1185">Reference proteome</keyword>
<organism evidence="2 3">
    <name type="scientific">Taxus chinensis</name>
    <name type="common">Chinese yew</name>
    <name type="synonym">Taxus wallichiana var. chinensis</name>
    <dbReference type="NCBI Taxonomy" id="29808"/>
    <lineage>
        <taxon>Eukaryota</taxon>
        <taxon>Viridiplantae</taxon>
        <taxon>Streptophyta</taxon>
        <taxon>Embryophyta</taxon>
        <taxon>Tracheophyta</taxon>
        <taxon>Spermatophyta</taxon>
        <taxon>Pinopsida</taxon>
        <taxon>Pinidae</taxon>
        <taxon>Conifers II</taxon>
        <taxon>Cupressales</taxon>
        <taxon>Taxaceae</taxon>
        <taxon>Taxus</taxon>
    </lineage>
</organism>
<sequence>ENKMGEQAGFDFHAFPGFHSPQAALLHKARYVEGNEQQLESLEPCDFVFPNGECDESSVTDQNMVMSYSPSPATSFVTGSTQPPVHPTP</sequence>
<dbReference type="Proteomes" id="UP000824469">
    <property type="component" value="Unassembled WGS sequence"/>
</dbReference>
<evidence type="ECO:0000256" key="1">
    <source>
        <dbReference type="SAM" id="MobiDB-lite"/>
    </source>
</evidence>
<dbReference type="EMBL" id="JAHRHJ020000001">
    <property type="protein sequence ID" value="KAH9331269.1"/>
    <property type="molecule type" value="Genomic_DNA"/>
</dbReference>
<comment type="caution">
    <text evidence="2">The sequence shown here is derived from an EMBL/GenBank/DDBJ whole genome shotgun (WGS) entry which is preliminary data.</text>
</comment>